<dbReference type="Pfam" id="PF14150">
    <property type="entry name" value="YesK"/>
    <property type="match status" value="1"/>
</dbReference>
<dbReference type="EMBL" id="FOJW01000009">
    <property type="protein sequence ID" value="SFB19957.1"/>
    <property type="molecule type" value="Genomic_DNA"/>
</dbReference>
<dbReference type="RefSeq" id="WP_090238473.1">
    <property type="nucleotide sequence ID" value="NZ_FOJW01000009.1"/>
</dbReference>
<keyword evidence="1" id="KW-0472">Membrane</keyword>
<protein>
    <submittedName>
        <fullName evidence="2">YesK-like protein</fullName>
    </submittedName>
</protein>
<sequence length="82" mass="9015">MDIFIPVGLGFIINLLIFIIAKSLKRTNDTSLLICIIAFFIVLITSLVIGRWKGLGIGVLSIGMLISIFIIKISMIINPRKG</sequence>
<gene>
    <name evidence="2" type="ORF">SAMN04488072_109130</name>
</gene>
<evidence type="ECO:0000313" key="2">
    <source>
        <dbReference type="EMBL" id="SFB19957.1"/>
    </source>
</evidence>
<feature type="transmembrane region" description="Helical" evidence="1">
    <location>
        <begin position="55"/>
        <end position="77"/>
    </location>
</feature>
<feature type="transmembrane region" description="Helical" evidence="1">
    <location>
        <begin position="6"/>
        <end position="24"/>
    </location>
</feature>
<keyword evidence="1" id="KW-1133">Transmembrane helix</keyword>
<keyword evidence="1" id="KW-0812">Transmembrane</keyword>
<dbReference type="InterPro" id="IPR025434">
    <property type="entry name" value="YesK-like"/>
</dbReference>
<feature type="transmembrane region" description="Helical" evidence="1">
    <location>
        <begin position="31"/>
        <end position="49"/>
    </location>
</feature>
<dbReference type="Proteomes" id="UP000198642">
    <property type="component" value="Unassembled WGS sequence"/>
</dbReference>
<evidence type="ECO:0000256" key="1">
    <source>
        <dbReference type="SAM" id="Phobius"/>
    </source>
</evidence>
<evidence type="ECO:0000313" key="3">
    <source>
        <dbReference type="Proteomes" id="UP000198642"/>
    </source>
</evidence>
<reference evidence="2 3" key="1">
    <citation type="submission" date="2016-10" db="EMBL/GenBank/DDBJ databases">
        <authorList>
            <person name="de Groot N.N."/>
        </authorList>
    </citation>
    <scope>NUCLEOTIDE SEQUENCE [LARGE SCALE GENOMIC DNA]</scope>
    <source>
        <strain evidence="2 3">CGMCC 1.3702</strain>
    </source>
</reference>
<proteinExistence type="predicted"/>
<keyword evidence="3" id="KW-1185">Reference proteome</keyword>
<name>A0A1I0Z3P1_9BACI</name>
<organism evidence="2 3">
    <name type="scientific">Lentibacillus halodurans</name>
    <dbReference type="NCBI Taxonomy" id="237679"/>
    <lineage>
        <taxon>Bacteria</taxon>
        <taxon>Bacillati</taxon>
        <taxon>Bacillota</taxon>
        <taxon>Bacilli</taxon>
        <taxon>Bacillales</taxon>
        <taxon>Bacillaceae</taxon>
        <taxon>Lentibacillus</taxon>
    </lineage>
</organism>
<dbReference type="AlphaFoldDB" id="A0A1I0Z3P1"/>
<accession>A0A1I0Z3P1</accession>